<organism evidence="1 2">
    <name type="scientific">Alishewanella tabrizica</name>
    <dbReference type="NCBI Taxonomy" id="671278"/>
    <lineage>
        <taxon>Bacteria</taxon>
        <taxon>Pseudomonadati</taxon>
        <taxon>Pseudomonadota</taxon>
        <taxon>Gammaproteobacteria</taxon>
        <taxon>Alteromonadales</taxon>
        <taxon>Alteromonadaceae</taxon>
        <taxon>Alishewanella</taxon>
    </lineage>
</organism>
<evidence type="ECO:0000313" key="1">
    <source>
        <dbReference type="EMBL" id="GGW67547.1"/>
    </source>
</evidence>
<dbReference type="EMBL" id="BMYR01000010">
    <property type="protein sequence ID" value="GGW67547.1"/>
    <property type="molecule type" value="Genomic_DNA"/>
</dbReference>
<evidence type="ECO:0000313" key="2">
    <source>
        <dbReference type="Proteomes" id="UP000634667"/>
    </source>
</evidence>
<name>A0ABQ2WRL0_9ALTE</name>
<accession>A0ABQ2WRL0</accession>
<dbReference type="Proteomes" id="UP000634667">
    <property type="component" value="Unassembled WGS sequence"/>
</dbReference>
<comment type="caution">
    <text evidence="1">The sequence shown here is derived from an EMBL/GenBank/DDBJ whole genome shotgun (WGS) entry which is preliminary data.</text>
</comment>
<sequence length="173" mass="19729">MIHEIVDAEMEYKKHGVVNTAIEASLHRMMAYIAYGIEYGDLSPAHTYLSFTSTTSFPLALRDYLTSTTTNNVSHYVDELNQIIEKARSKHAITLPTVNELPKAAKHQFESRLARLYIDFPAEMESLQLSLVTSVGARLTPSDCVKQQITFFSELEQRFREHFKSANLEEIVE</sequence>
<proteinExistence type="predicted"/>
<protein>
    <submittedName>
        <fullName evidence="1">Uncharacterized protein</fullName>
    </submittedName>
</protein>
<reference evidence="2" key="1">
    <citation type="journal article" date="2019" name="Int. J. Syst. Evol. Microbiol.">
        <title>The Global Catalogue of Microorganisms (GCM) 10K type strain sequencing project: providing services to taxonomists for standard genome sequencing and annotation.</title>
        <authorList>
            <consortium name="The Broad Institute Genomics Platform"/>
            <consortium name="The Broad Institute Genome Sequencing Center for Infectious Disease"/>
            <person name="Wu L."/>
            <person name="Ma J."/>
        </authorList>
    </citation>
    <scope>NUCLEOTIDE SEQUENCE [LARGE SCALE GENOMIC DNA]</scope>
    <source>
        <strain evidence="2">KCTC 23723</strain>
    </source>
</reference>
<gene>
    <name evidence="1" type="ORF">GCM10008111_24500</name>
</gene>
<keyword evidence="2" id="KW-1185">Reference proteome</keyword>